<organism evidence="1 2">
    <name type="scientific">Nelumbo nucifera</name>
    <name type="common">Sacred lotus</name>
    <dbReference type="NCBI Taxonomy" id="4432"/>
    <lineage>
        <taxon>Eukaryota</taxon>
        <taxon>Viridiplantae</taxon>
        <taxon>Streptophyta</taxon>
        <taxon>Embryophyta</taxon>
        <taxon>Tracheophyta</taxon>
        <taxon>Spermatophyta</taxon>
        <taxon>Magnoliopsida</taxon>
        <taxon>Proteales</taxon>
        <taxon>Nelumbonaceae</taxon>
        <taxon>Nelumbo</taxon>
    </lineage>
</organism>
<dbReference type="Proteomes" id="UP000607653">
    <property type="component" value="Unassembled WGS sequence"/>
</dbReference>
<dbReference type="EMBL" id="DUZY01000008">
    <property type="protein sequence ID" value="DAD47293.1"/>
    <property type="molecule type" value="Genomic_DNA"/>
</dbReference>
<reference evidence="1 2" key="1">
    <citation type="journal article" date="2020" name="Mol. Biol. Evol.">
        <title>Distinct Expression and Methylation Patterns for Genes with Different Fates following a Single Whole-Genome Duplication in Flowering Plants.</title>
        <authorList>
            <person name="Shi T."/>
            <person name="Rahmani R.S."/>
            <person name="Gugger P.F."/>
            <person name="Wang M."/>
            <person name="Li H."/>
            <person name="Zhang Y."/>
            <person name="Li Z."/>
            <person name="Wang Q."/>
            <person name="Van de Peer Y."/>
            <person name="Marchal K."/>
            <person name="Chen J."/>
        </authorList>
    </citation>
    <scope>NUCLEOTIDE SEQUENCE [LARGE SCALE GENOMIC DNA]</scope>
    <source>
        <tissue evidence="1">Leaf</tissue>
    </source>
</reference>
<proteinExistence type="predicted"/>
<dbReference type="AlphaFoldDB" id="A0A822ZR04"/>
<protein>
    <submittedName>
        <fullName evidence="1">Uncharacterized protein</fullName>
    </submittedName>
</protein>
<name>A0A822ZR04_NELNU</name>
<comment type="caution">
    <text evidence="1">The sequence shown here is derived from an EMBL/GenBank/DDBJ whole genome shotgun (WGS) entry which is preliminary data.</text>
</comment>
<sequence length="51" mass="5895">MAFFSNNCFVYEQFHGTVILWDFVHEGWANHLVATELEFLNTGQVTLCQSV</sequence>
<evidence type="ECO:0000313" key="2">
    <source>
        <dbReference type="Proteomes" id="UP000607653"/>
    </source>
</evidence>
<gene>
    <name evidence="1" type="ORF">HUJ06_017230</name>
</gene>
<accession>A0A822ZR04</accession>
<evidence type="ECO:0000313" key="1">
    <source>
        <dbReference type="EMBL" id="DAD47293.1"/>
    </source>
</evidence>
<keyword evidence="2" id="KW-1185">Reference proteome</keyword>